<feature type="compositionally biased region" description="Basic and acidic residues" evidence="1">
    <location>
        <begin position="98"/>
        <end position="107"/>
    </location>
</feature>
<evidence type="ECO:0000256" key="1">
    <source>
        <dbReference type="SAM" id="MobiDB-lite"/>
    </source>
</evidence>
<gene>
    <name evidence="2" type="ORF">AVDCRST_MAG88-4130</name>
</gene>
<feature type="non-terminal residue" evidence="2">
    <location>
        <position position="1"/>
    </location>
</feature>
<sequence>IAPAQSAPGRRLRPPDRPGRAAATPRIGVSRLRPQPLRAAGRVRRRTRAGRAFDDDGTGRRAAALPLLPPHRTLRAEPARRLSPGALWGAGLGARALRGGERRDARRATGAGSRDAGAIPPRRGRWRQPRRSGNRGAAI</sequence>
<accession>A0A6J4VWG9</accession>
<feature type="region of interest" description="Disordered" evidence="1">
    <location>
        <begin position="1"/>
        <end position="79"/>
    </location>
</feature>
<feature type="region of interest" description="Disordered" evidence="1">
    <location>
        <begin position="97"/>
        <end position="139"/>
    </location>
</feature>
<feature type="non-terminal residue" evidence="2">
    <location>
        <position position="139"/>
    </location>
</feature>
<dbReference type="EMBL" id="CADCWM010001025">
    <property type="protein sequence ID" value="CAA9587147.1"/>
    <property type="molecule type" value="Genomic_DNA"/>
</dbReference>
<name>A0A6J4VWG9_9BACT</name>
<organism evidence="2">
    <name type="scientific">uncultured Thermomicrobiales bacterium</name>
    <dbReference type="NCBI Taxonomy" id="1645740"/>
    <lineage>
        <taxon>Bacteria</taxon>
        <taxon>Pseudomonadati</taxon>
        <taxon>Thermomicrobiota</taxon>
        <taxon>Thermomicrobia</taxon>
        <taxon>Thermomicrobiales</taxon>
        <taxon>environmental samples</taxon>
    </lineage>
</organism>
<feature type="compositionally biased region" description="Low complexity" evidence="1">
    <location>
        <begin position="108"/>
        <end position="121"/>
    </location>
</feature>
<evidence type="ECO:0000313" key="2">
    <source>
        <dbReference type="EMBL" id="CAA9587147.1"/>
    </source>
</evidence>
<feature type="compositionally biased region" description="Basic residues" evidence="1">
    <location>
        <begin position="122"/>
        <end position="133"/>
    </location>
</feature>
<protein>
    <submittedName>
        <fullName evidence="2">Uncharacterized protein</fullName>
    </submittedName>
</protein>
<reference evidence="2" key="1">
    <citation type="submission" date="2020-02" db="EMBL/GenBank/DDBJ databases">
        <authorList>
            <person name="Meier V. D."/>
        </authorList>
    </citation>
    <scope>NUCLEOTIDE SEQUENCE</scope>
    <source>
        <strain evidence="2">AVDCRST_MAG88</strain>
    </source>
</reference>
<dbReference type="AlphaFoldDB" id="A0A6J4VWG9"/>
<proteinExistence type="predicted"/>